<dbReference type="GO" id="GO:0004672">
    <property type="term" value="F:protein kinase activity"/>
    <property type="evidence" value="ECO:0007669"/>
    <property type="project" value="InterPro"/>
</dbReference>
<reference evidence="3 4" key="1">
    <citation type="journal article" date="2016" name="Genome Announc.">
        <title>Draft Whole-Genome Sequence of Trichoderma gamsii T6085, a Promising Biocontrol Agent of Fusarium Head Blight on Wheat.</title>
        <authorList>
            <person name="Baroncelli R."/>
            <person name="Zapparata A."/>
            <person name="Piaggeschi G."/>
            <person name="Sarrocco S."/>
            <person name="Vannacci G."/>
        </authorList>
    </citation>
    <scope>NUCLEOTIDE SEQUENCE [LARGE SCALE GENOMIC DNA]</scope>
    <source>
        <strain evidence="3 4">T6085</strain>
    </source>
</reference>
<accession>A0A0W7W238</accession>
<dbReference type="Gene3D" id="1.10.510.10">
    <property type="entry name" value="Transferase(Phosphotransferase) domain 1"/>
    <property type="match status" value="1"/>
</dbReference>
<dbReference type="GO" id="GO:0005524">
    <property type="term" value="F:ATP binding"/>
    <property type="evidence" value="ECO:0007669"/>
    <property type="project" value="InterPro"/>
</dbReference>
<proteinExistence type="predicted"/>
<dbReference type="OrthoDB" id="4267316at2759"/>
<dbReference type="EMBL" id="MTYH01000007">
    <property type="protein sequence ID" value="PNP48475.1"/>
    <property type="molecule type" value="Genomic_DNA"/>
</dbReference>
<dbReference type="PROSITE" id="PS50011">
    <property type="entry name" value="PROTEIN_KINASE_DOM"/>
    <property type="match status" value="1"/>
</dbReference>
<evidence type="ECO:0000313" key="4">
    <source>
        <dbReference type="Proteomes" id="UP000054821"/>
    </source>
</evidence>
<evidence type="ECO:0000313" key="3">
    <source>
        <dbReference type="EMBL" id="PON25521.1"/>
    </source>
</evidence>
<feature type="domain" description="Protein kinase" evidence="1">
    <location>
        <begin position="85"/>
        <end position="357"/>
    </location>
</feature>
<sequence>MDLPPPGSPVEDDLKPDLPYVVGARLKIQQCQPHRPFGISFQDQTSRTYHWNPMLKWETASEFCVQNPPLEGQPIANPEKRTIVIDSKLACGDGRGSQLVKCRDEDGGASFVAKIYDPLYHLWPSNLDPTHEADEHFTTEATVYMMLQDMHKANTFGYPRVRDHLKGSTPQYYGSYTWQTQLLDGRRRDVRLILMEYLPFPNMWAIIKKNKVENIPAEIRMQLLKRVLEIDSWLIYYGIDQNDFAARNILVDPDQGRVVFVDFGIAMIRNLYNSEWATPRDKPLPALPISPIERWGCKWGDEMGSWVPKEYRTARARYDWFMKVWGQSKEFRPLGVIWLKHHKPNLQKAIAREEMEE</sequence>
<keyword evidence="4" id="KW-1185">Reference proteome</keyword>
<evidence type="ECO:0000313" key="5">
    <source>
        <dbReference type="Proteomes" id="UP000236546"/>
    </source>
</evidence>
<name>A0A0W7W238_9HYPO</name>
<dbReference type="AlphaFoldDB" id="A0A0W7W238"/>
<protein>
    <recommendedName>
        <fullName evidence="1">Protein kinase domain-containing protein</fullName>
    </recommendedName>
</protein>
<dbReference type="Proteomes" id="UP000054821">
    <property type="component" value="Unassembled WGS sequence"/>
</dbReference>
<reference evidence="2 5" key="2">
    <citation type="submission" date="2017-02" db="EMBL/GenBank/DDBJ databases">
        <title>Genomes of Trichoderma spp. with biocontrol activity.</title>
        <authorList>
            <person name="Gardiner D."/>
            <person name="Kazan K."/>
            <person name="Vos C."/>
            <person name="Harvey P."/>
        </authorList>
    </citation>
    <scope>NUCLEOTIDE SEQUENCE [LARGE SCALE GENOMIC DNA]</scope>
    <source>
        <strain evidence="2 5">A5MH</strain>
    </source>
</reference>
<dbReference type="GeneID" id="29980985"/>
<gene>
    <name evidence="3" type="ORF">TGAM01_v205815</name>
    <name evidence="2" type="ORF">TGAMA5MH_00513</name>
</gene>
<dbReference type="SUPFAM" id="SSF56112">
    <property type="entry name" value="Protein kinase-like (PK-like)"/>
    <property type="match status" value="1"/>
</dbReference>
<comment type="caution">
    <text evidence="2">The sequence shown here is derived from an EMBL/GenBank/DDBJ whole genome shotgun (WGS) entry which is preliminary data.</text>
</comment>
<dbReference type="Proteomes" id="UP000236546">
    <property type="component" value="Unassembled WGS sequence"/>
</dbReference>
<dbReference type="InterPro" id="IPR000719">
    <property type="entry name" value="Prot_kinase_dom"/>
</dbReference>
<organism evidence="2 5">
    <name type="scientific">Trichoderma gamsii</name>
    <dbReference type="NCBI Taxonomy" id="398673"/>
    <lineage>
        <taxon>Eukaryota</taxon>
        <taxon>Fungi</taxon>
        <taxon>Dikarya</taxon>
        <taxon>Ascomycota</taxon>
        <taxon>Pezizomycotina</taxon>
        <taxon>Sordariomycetes</taxon>
        <taxon>Hypocreomycetidae</taxon>
        <taxon>Hypocreales</taxon>
        <taxon>Hypocreaceae</taxon>
        <taxon>Trichoderma</taxon>
    </lineage>
</organism>
<evidence type="ECO:0000313" key="2">
    <source>
        <dbReference type="EMBL" id="PNP48475.1"/>
    </source>
</evidence>
<dbReference type="EMBL" id="JPDN02000018">
    <property type="protein sequence ID" value="PON25521.1"/>
    <property type="molecule type" value="Genomic_DNA"/>
</dbReference>
<reference evidence="3" key="3">
    <citation type="submission" date="2017-08" db="EMBL/GenBank/DDBJ databases">
        <title>Trichoderma gamsii strain T6085, whole genome shotgun sequencing project.</title>
        <authorList>
            <person name="Baroncelli R."/>
        </authorList>
    </citation>
    <scope>NUCLEOTIDE SEQUENCE</scope>
    <source>
        <strain evidence="3">T6085</strain>
    </source>
</reference>
<evidence type="ECO:0000259" key="1">
    <source>
        <dbReference type="PROSITE" id="PS50011"/>
    </source>
</evidence>
<dbReference type="RefSeq" id="XP_018665734.1">
    <property type="nucleotide sequence ID" value="XM_018800902.1"/>
</dbReference>
<dbReference type="InterPro" id="IPR011009">
    <property type="entry name" value="Kinase-like_dom_sf"/>
</dbReference>